<feature type="domain" description="Reverse transcriptase" evidence="2">
    <location>
        <begin position="1"/>
        <end position="211"/>
    </location>
</feature>
<dbReference type="InterPro" id="IPR051083">
    <property type="entry name" value="GrpII_Intron_Splice-Mob/Def"/>
</dbReference>
<evidence type="ECO:0000256" key="1">
    <source>
        <dbReference type="ARBA" id="ARBA00034120"/>
    </source>
</evidence>
<gene>
    <name evidence="3" type="ordered locus">Spro_4138</name>
</gene>
<accession>A8GJE2</accession>
<evidence type="ECO:0000259" key="2">
    <source>
        <dbReference type="PROSITE" id="PS50878"/>
    </source>
</evidence>
<protein>
    <recommendedName>
        <fullName evidence="2">Reverse transcriptase domain-containing protein</fullName>
    </recommendedName>
</protein>
<dbReference type="STRING" id="399741.Spro_4138"/>
<dbReference type="eggNOG" id="COG3344">
    <property type="taxonomic scope" value="Bacteria"/>
</dbReference>
<dbReference type="SUPFAM" id="SSF56672">
    <property type="entry name" value="DNA/RNA polymerases"/>
    <property type="match status" value="2"/>
</dbReference>
<comment type="similarity">
    <text evidence="1">Belongs to the bacterial reverse transcriptase family.</text>
</comment>
<evidence type="ECO:0000313" key="3">
    <source>
        <dbReference type="EMBL" id="ABV43232.1"/>
    </source>
</evidence>
<dbReference type="InterPro" id="IPR043502">
    <property type="entry name" value="DNA/RNA_pol_sf"/>
</dbReference>
<dbReference type="PANTHER" id="PTHR34047:SF8">
    <property type="entry name" value="PROTEIN YKFC"/>
    <property type="match status" value="1"/>
</dbReference>
<dbReference type="HOGENOM" id="CLU_075056_0_0_6"/>
<name>A8GJE2_SERP5</name>
<dbReference type="Pfam" id="PF00078">
    <property type="entry name" value="RVT_1"/>
    <property type="match status" value="1"/>
</dbReference>
<dbReference type="KEGG" id="spe:Spro_4138"/>
<sequence>MRLVGRKGRGEERLAQWSAQDALVLKWVALRIEGLLPTHARCAHLKGHGGGRESVRQAARALASGEFNFVYRTDIRGYYRHIRKEQLLSQIQSYVADPVLHDLLRQYLYYSVEDGGEFHTPKQGICRSCPLSPLFGASLLYHVDAHFSAQEGIFYSRYMDDFLLLTRTRWPLRRAVKKLHQFFNLGGFETHPDKTQLGRIEQGFDWLGVEFSDAEPCIAARALSNHHARRLRLYEQARRRGLSAAATQARVQAYEARWKIWADGLLSAADCASRSQKAPPKVGEIVDWSKNMRASVVYPPAVAGSPIHDLDPVEFIEEPECVRIK</sequence>
<dbReference type="InterPro" id="IPR000477">
    <property type="entry name" value="RT_dom"/>
</dbReference>
<dbReference type="InterPro" id="IPR043128">
    <property type="entry name" value="Rev_trsase/Diguanyl_cyclase"/>
</dbReference>
<dbReference type="AlphaFoldDB" id="A8GJE2"/>
<dbReference type="PANTHER" id="PTHR34047">
    <property type="entry name" value="NUCLEAR INTRON MATURASE 1, MITOCHONDRIAL-RELATED"/>
    <property type="match status" value="1"/>
</dbReference>
<dbReference type="PROSITE" id="PS50878">
    <property type="entry name" value="RT_POL"/>
    <property type="match status" value="1"/>
</dbReference>
<proteinExistence type="inferred from homology"/>
<reference evidence="3" key="1">
    <citation type="submission" date="2007-09" db="EMBL/GenBank/DDBJ databases">
        <title>Complete sequence of chromosome of Serratia proteamaculans 568.</title>
        <authorList>
            <consortium name="US DOE Joint Genome Institute"/>
            <person name="Copeland A."/>
            <person name="Lucas S."/>
            <person name="Lapidus A."/>
            <person name="Barry K."/>
            <person name="Glavina del Rio T."/>
            <person name="Dalin E."/>
            <person name="Tice H."/>
            <person name="Pitluck S."/>
            <person name="Chain P."/>
            <person name="Malfatti S."/>
            <person name="Shin M."/>
            <person name="Vergez L."/>
            <person name="Schmutz J."/>
            <person name="Larimer F."/>
            <person name="Land M."/>
            <person name="Hauser L."/>
            <person name="Kyrpides N."/>
            <person name="Kim E."/>
            <person name="Taghavi S."/>
            <person name="Newman L."/>
            <person name="Vangronsveld J."/>
            <person name="van der Lelie D."/>
            <person name="Richardson P."/>
        </authorList>
    </citation>
    <scope>NUCLEOTIDE SEQUENCE [LARGE SCALE GENOMIC DNA]</scope>
    <source>
        <strain evidence="3">568</strain>
    </source>
</reference>
<organism evidence="3">
    <name type="scientific">Serratia proteamaculans (strain 568)</name>
    <dbReference type="NCBI Taxonomy" id="399741"/>
    <lineage>
        <taxon>Bacteria</taxon>
        <taxon>Pseudomonadati</taxon>
        <taxon>Pseudomonadota</taxon>
        <taxon>Gammaproteobacteria</taxon>
        <taxon>Enterobacterales</taxon>
        <taxon>Yersiniaceae</taxon>
        <taxon>Serratia</taxon>
    </lineage>
</organism>
<dbReference type="EMBL" id="CP000826">
    <property type="protein sequence ID" value="ABV43232.1"/>
    <property type="molecule type" value="Genomic_DNA"/>
</dbReference>
<dbReference type="Gene3D" id="3.30.70.270">
    <property type="match status" value="1"/>
</dbReference>